<dbReference type="CDD" id="cd16914">
    <property type="entry name" value="EcfT"/>
    <property type="match status" value="1"/>
</dbReference>
<gene>
    <name evidence="6" type="ORF">DMP08_01360</name>
</gene>
<feature type="transmembrane region" description="Helical" evidence="5">
    <location>
        <begin position="221"/>
        <end position="237"/>
    </location>
</feature>
<comment type="caution">
    <text evidence="6">The sequence shown here is derived from an EMBL/GenBank/DDBJ whole genome shotgun (WGS) entry which is preliminary data.</text>
</comment>
<dbReference type="Pfam" id="PF02361">
    <property type="entry name" value="CbiQ"/>
    <property type="match status" value="1"/>
</dbReference>
<comment type="subcellular location">
    <subcellularLocation>
        <location evidence="1">Membrane</location>
        <topology evidence="1">Multi-pass membrane protein</topology>
    </subcellularLocation>
</comment>
<keyword evidence="3 5" id="KW-1133">Transmembrane helix</keyword>
<evidence type="ECO:0000313" key="7">
    <source>
        <dbReference type="Proteomes" id="UP000278632"/>
    </source>
</evidence>
<keyword evidence="4 5" id="KW-0472">Membrane</keyword>
<dbReference type="Proteomes" id="UP000278632">
    <property type="component" value="Unassembled WGS sequence"/>
</dbReference>
<name>A0A3N0BJ30_9ACTN</name>
<reference evidence="7" key="1">
    <citation type="submission" date="2018-05" db="EMBL/GenBank/DDBJ databases">
        <title>Genome Sequencing of selected type strains of the family Eggerthellaceae.</title>
        <authorList>
            <person name="Danylec N."/>
            <person name="Stoll D.A."/>
            <person name="Doetsch A."/>
            <person name="Huch M."/>
        </authorList>
    </citation>
    <scope>NUCLEOTIDE SEQUENCE [LARGE SCALE GENOMIC DNA]</scope>
    <source>
        <strain evidence="7">DSM 16106</strain>
    </source>
</reference>
<keyword evidence="2 5" id="KW-0812">Transmembrane</keyword>
<sequence length="240" mass="24998">MSARGRSTTLDARIILLAGLLDAVALPFVHRLEEVAFLAVLSCASLMLEGHFKRAGILIAQFVGCEALACAGALVVANVPASALGATLTAAGVLGERAVPILGYVFVLSRIGSGELVSVLIRAKVPQPVAIGLASLLRFVPALGQTFTAMRRASLFRGDGFRAKSLARHPAKSSQNYLLPFLARLSCVADDLAAALCARGVGMGGAVTTDVRDLRAKPRDLAALAALAFSYGAMLVWRSL</sequence>
<dbReference type="InterPro" id="IPR003339">
    <property type="entry name" value="ABC/ECF_trnsptr_transmembrane"/>
</dbReference>
<evidence type="ECO:0000313" key="6">
    <source>
        <dbReference type="EMBL" id="RNL48294.1"/>
    </source>
</evidence>
<organism evidence="6 7">
    <name type="scientific">Paraeggerthella hongkongensis</name>
    <dbReference type="NCBI Taxonomy" id="230658"/>
    <lineage>
        <taxon>Bacteria</taxon>
        <taxon>Bacillati</taxon>
        <taxon>Actinomycetota</taxon>
        <taxon>Coriobacteriia</taxon>
        <taxon>Eggerthellales</taxon>
        <taxon>Eggerthellaceae</taxon>
        <taxon>Paraeggerthella</taxon>
    </lineage>
</organism>
<evidence type="ECO:0000256" key="3">
    <source>
        <dbReference type="ARBA" id="ARBA00022989"/>
    </source>
</evidence>
<dbReference type="GO" id="GO:0005886">
    <property type="term" value="C:plasma membrane"/>
    <property type="evidence" value="ECO:0007669"/>
    <property type="project" value="UniProtKB-ARBA"/>
</dbReference>
<protein>
    <recommendedName>
        <fullName evidence="8">Energy-coupling factor transporter transmembrane protein EcfT</fullName>
    </recommendedName>
</protein>
<accession>A0A3N0BJ30</accession>
<evidence type="ECO:0000256" key="1">
    <source>
        <dbReference type="ARBA" id="ARBA00004141"/>
    </source>
</evidence>
<evidence type="ECO:0000256" key="2">
    <source>
        <dbReference type="ARBA" id="ARBA00022692"/>
    </source>
</evidence>
<feature type="transmembrane region" description="Helical" evidence="5">
    <location>
        <begin position="12"/>
        <end position="29"/>
    </location>
</feature>
<dbReference type="AlphaFoldDB" id="A0A3N0BJ30"/>
<dbReference type="EMBL" id="QICD01000002">
    <property type="protein sequence ID" value="RNL48294.1"/>
    <property type="molecule type" value="Genomic_DNA"/>
</dbReference>
<keyword evidence="7" id="KW-1185">Reference proteome</keyword>
<evidence type="ECO:0000256" key="5">
    <source>
        <dbReference type="SAM" id="Phobius"/>
    </source>
</evidence>
<proteinExistence type="predicted"/>
<evidence type="ECO:0000256" key="4">
    <source>
        <dbReference type="ARBA" id="ARBA00023136"/>
    </source>
</evidence>
<feature type="transmembrane region" description="Helical" evidence="5">
    <location>
        <begin position="59"/>
        <end position="81"/>
    </location>
</feature>
<evidence type="ECO:0008006" key="8">
    <source>
        <dbReference type="Google" id="ProtNLM"/>
    </source>
</evidence>